<evidence type="ECO:0000313" key="1">
    <source>
        <dbReference type="EMBL" id="MBE1508307.1"/>
    </source>
</evidence>
<protein>
    <submittedName>
        <fullName evidence="1">Uncharacterized protein</fullName>
    </submittedName>
</protein>
<evidence type="ECO:0000313" key="2">
    <source>
        <dbReference type="Proteomes" id="UP000620262"/>
    </source>
</evidence>
<comment type="caution">
    <text evidence="1">The sequence shown here is derived from an EMBL/GenBank/DDBJ whole genome shotgun (WGS) entry which is preliminary data.</text>
</comment>
<gene>
    <name evidence="1" type="ORF">H4W29_005552</name>
</gene>
<dbReference type="Proteomes" id="UP000620262">
    <property type="component" value="Unassembled WGS sequence"/>
</dbReference>
<dbReference type="EMBL" id="JADBEC010000002">
    <property type="protein sequence ID" value="MBE1508307.1"/>
    <property type="molecule type" value="Genomic_DNA"/>
</dbReference>
<reference evidence="1 2" key="1">
    <citation type="submission" date="2020-10" db="EMBL/GenBank/DDBJ databases">
        <title>Sequencing the genomes of 1000 actinobacteria strains.</title>
        <authorList>
            <person name="Klenk H.-P."/>
        </authorList>
    </citation>
    <scope>NUCLEOTIDE SEQUENCE [LARGE SCALE GENOMIC DNA]</scope>
    <source>
        <strain evidence="1 2">DSM 7307</strain>
    </source>
</reference>
<proteinExistence type="predicted"/>
<sequence>MSIKESDRILFNRVWAFGAKAVKDNRISTLTYVTLNTPTLEEYQNSHGQRMTDLIKVVQLGISQLRDSGELESELAQLPPLPRRASAR</sequence>
<name>A0ABR9IYK4_RHIVS</name>
<accession>A0ABR9IYK4</accession>
<keyword evidence="2" id="KW-1185">Reference proteome</keyword>
<organism evidence="1 2">
    <name type="scientific">Rhizobium viscosum</name>
    <name type="common">Arthrobacter viscosus</name>
    <dbReference type="NCBI Taxonomy" id="1673"/>
    <lineage>
        <taxon>Bacteria</taxon>
        <taxon>Pseudomonadati</taxon>
        <taxon>Pseudomonadota</taxon>
        <taxon>Alphaproteobacteria</taxon>
        <taxon>Hyphomicrobiales</taxon>
        <taxon>Rhizobiaceae</taxon>
        <taxon>Rhizobium/Agrobacterium group</taxon>
        <taxon>Rhizobium</taxon>
    </lineage>
</organism>
<dbReference type="RefSeq" id="WP_192731929.1">
    <property type="nucleotide sequence ID" value="NZ_BAAAVL010000002.1"/>
</dbReference>